<accession>A0ABS3F408</accession>
<protein>
    <submittedName>
        <fullName evidence="2">Uncharacterized protein</fullName>
    </submittedName>
</protein>
<proteinExistence type="predicted"/>
<gene>
    <name evidence="2" type="ORF">J0X12_04430</name>
</gene>
<reference evidence="2 3" key="1">
    <citation type="submission" date="2021-03" db="EMBL/GenBank/DDBJ databases">
        <title>Sneathiella sp. CAU 1612 isolated from Kang Won-do.</title>
        <authorList>
            <person name="Kim W."/>
        </authorList>
    </citation>
    <scope>NUCLEOTIDE SEQUENCE [LARGE SCALE GENOMIC DNA]</scope>
    <source>
        <strain evidence="2 3">CAU 1612</strain>
    </source>
</reference>
<dbReference type="Proteomes" id="UP000664761">
    <property type="component" value="Unassembled WGS sequence"/>
</dbReference>
<organism evidence="2 3">
    <name type="scientific">Sneathiella sedimenti</name>
    <dbReference type="NCBI Taxonomy" id="2816034"/>
    <lineage>
        <taxon>Bacteria</taxon>
        <taxon>Pseudomonadati</taxon>
        <taxon>Pseudomonadota</taxon>
        <taxon>Alphaproteobacteria</taxon>
        <taxon>Sneathiellales</taxon>
        <taxon>Sneathiellaceae</taxon>
        <taxon>Sneathiella</taxon>
    </lineage>
</organism>
<feature type="region of interest" description="Disordered" evidence="1">
    <location>
        <begin position="57"/>
        <end position="88"/>
    </location>
</feature>
<sequence>METEIDANDDAAERASNLRAIFEILSYIHADALKDNYKELADRIEFALNLAEEVIKSGGKSVSTPGPQSTDQIGTAAVASTSSEDVGL</sequence>
<evidence type="ECO:0000256" key="1">
    <source>
        <dbReference type="SAM" id="MobiDB-lite"/>
    </source>
</evidence>
<dbReference type="EMBL" id="JAFLNC010000001">
    <property type="protein sequence ID" value="MBO0332846.1"/>
    <property type="molecule type" value="Genomic_DNA"/>
</dbReference>
<evidence type="ECO:0000313" key="2">
    <source>
        <dbReference type="EMBL" id="MBO0332846.1"/>
    </source>
</evidence>
<name>A0ABS3F408_9PROT</name>
<keyword evidence="3" id="KW-1185">Reference proteome</keyword>
<feature type="compositionally biased region" description="Polar residues" evidence="1">
    <location>
        <begin position="60"/>
        <end position="88"/>
    </location>
</feature>
<evidence type="ECO:0000313" key="3">
    <source>
        <dbReference type="Proteomes" id="UP000664761"/>
    </source>
</evidence>
<dbReference type="RefSeq" id="WP_207042641.1">
    <property type="nucleotide sequence ID" value="NZ_JAFLNC010000001.1"/>
</dbReference>
<comment type="caution">
    <text evidence="2">The sequence shown here is derived from an EMBL/GenBank/DDBJ whole genome shotgun (WGS) entry which is preliminary data.</text>
</comment>